<evidence type="ECO:0000256" key="1">
    <source>
        <dbReference type="ARBA" id="ARBA00004141"/>
    </source>
</evidence>
<gene>
    <name evidence="7" type="ORF">DOQ08_00821</name>
</gene>
<organism evidence="7 8">
    <name type="scientific">Marinobacter litoralis</name>
    <dbReference type="NCBI Taxonomy" id="187981"/>
    <lineage>
        <taxon>Bacteria</taxon>
        <taxon>Pseudomonadati</taxon>
        <taxon>Pseudomonadota</taxon>
        <taxon>Gammaproteobacteria</taxon>
        <taxon>Pseudomonadales</taxon>
        <taxon>Marinobacteraceae</taxon>
        <taxon>Marinobacter</taxon>
    </lineage>
</organism>
<feature type="transmembrane region" description="Helical" evidence="5">
    <location>
        <begin position="210"/>
        <end position="243"/>
    </location>
</feature>
<comment type="caution">
    <text evidence="7">The sequence shown here is derived from an EMBL/GenBank/DDBJ whole genome shotgun (WGS) entry which is preliminary data.</text>
</comment>
<keyword evidence="7" id="KW-0436">Ligase</keyword>
<dbReference type="AlphaFoldDB" id="A0A3M2RLB1"/>
<evidence type="ECO:0000256" key="4">
    <source>
        <dbReference type="ARBA" id="ARBA00023136"/>
    </source>
</evidence>
<feature type="transmembrane region" description="Helical" evidence="5">
    <location>
        <begin position="107"/>
        <end position="125"/>
    </location>
</feature>
<feature type="transmembrane region" description="Helical" evidence="5">
    <location>
        <begin position="20"/>
        <end position="37"/>
    </location>
</feature>
<comment type="subcellular location">
    <subcellularLocation>
        <location evidence="1">Membrane</location>
        <topology evidence="1">Multi-pass membrane protein</topology>
    </subcellularLocation>
</comment>
<feature type="transmembrane region" description="Helical" evidence="5">
    <location>
        <begin position="377"/>
        <end position="399"/>
    </location>
</feature>
<dbReference type="GO" id="GO:0016020">
    <property type="term" value="C:membrane"/>
    <property type="evidence" value="ECO:0007669"/>
    <property type="project" value="UniProtKB-SubCell"/>
</dbReference>
<sequence>MVLAVGASTLSRARLSTQTVSTFTFLFYLYFIVDYFLRFSVRIPGYSTLRPTLIGILILSTLLFVEREKFKGRFDDPVFRGFFLLVGYIILTLPLVEWPGSVIKGNWETFLKAVVFLFFTALTIDTEKRLKWFVVVFVFCQIFRVLEPLYLNITQGYWGSATHLQGAEFANRLSGAPADVINPNELGFVIATVIPFLHYLLWPKGWFSKGVYLALIPLLLYALILTMSRGGFIALLVVAFFVFKESRRKAGLIALGVIVVVCAFSVMTPIQKDRYLSLIDRDTAGGASAEGRIRGMVNEFKVGLSRPIVGHGLGTTPEAKTHKLGSRQASHNLYAEVLIELGVVGFIIFTMFLVKIAKKLKSVRAKMTGIVSDSGSYFLRLNKVLFCIFWMYIVYSINYWGLSQYYWYLFAGLVIAFGRLIPSADEIERNEGLNGEDAVNHHYRLASSLQNRHPREVRAWKSLNENQERC</sequence>
<dbReference type="EMBL" id="QMDL01000001">
    <property type="protein sequence ID" value="RMJ06136.1"/>
    <property type="molecule type" value="Genomic_DNA"/>
</dbReference>
<dbReference type="InterPro" id="IPR051533">
    <property type="entry name" value="WaaL-like"/>
</dbReference>
<keyword evidence="4 5" id="KW-0472">Membrane</keyword>
<feature type="transmembrane region" description="Helical" evidence="5">
    <location>
        <begin position="405"/>
        <end position="421"/>
    </location>
</feature>
<keyword evidence="2 5" id="KW-0812">Transmembrane</keyword>
<evidence type="ECO:0000256" key="2">
    <source>
        <dbReference type="ARBA" id="ARBA00022692"/>
    </source>
</evidence>
<dbReference type="Proteomes" id="UP000265903">
    <property type="component" value="Unassembled WGS sequence"/>
</dbReference>
<feature type="transmembrane region" description="Helical" evidence="5">
    <location>
        <begin position="333"/>
        <end position="356"/>
    </location>
</feature>
<proteinExistence type="predicted"/>
<evidence type="ECO:0000259" key="6">
    <source>
        <dbReference type="Pfam" id="PF04932"/>
    </source>
</evidence>
<dbReference type="PROSITE" id="PS50890">
    <property type="entry name" value="PUA"/>
    <property type="match status" value="1"/>
</dbReference>
<feature type="domain" description="O-antigen ligase-related" evidence="6">
    <location>
        <begin position="218"/>
        <end position="349"/>
    </location>
</feature>
<evidence type="ECO:0000256" key="3">
    <source>
        <dbReference type="ARBA" id="ARBA00022989"/>
    </source>
</evidence>
<dbReference type="PANTHER" id="PTHR37422">
    <property type="entry name" value="TEICHURONIC ACID BIOSYNTHESIS PROTEIN TUAE"/>
    <property type="match status" value="1"/>
</dbReference>
<feature type="transmembrane region" description="Helical" evidence="5">
    <location>
        <begin position="77"/>
        <end position="95"/>
    </location>
</feature>
<feature type="transmembrane region" description="Helical" evidence="5">
    <location>
        <begin position="43"/>
        <end position="65"/>
    </location>
</feature>
<protein>
    <submittedName>
        <fullName evidence="7">O-Antigen ligase</fullName>
    </submittedName>
</protein>
<dbReference type="PANTHER" id="PTHR37422:SF21">
    <property type="entry name" value="EXOQ-LIKE PROTEIN"/>
    <property type="match status" value="1"/>
</dbReference>
<dbReference type="GO" id="GO:0016874">
    <property type="term" value="F:ligase activity"/>
    <property type="evidence" value="ECO:0007669"/>
    <property type="project" value="UniProtKB-KW"/>
</dbReference>
<feature type="transmembrane region" description="Helical" evidence="5">
    <location>
        <begin position="250"/>
        <end position="270"/>
    </location>
</feature>
<name>A0A3M2RLB1_9GAMM</name>
<reference evidence="7 8" key="1">
    <citation type="submission" date="2018-08" db="EMBL/GenBank/DDBJ databases">
        <title>Whole Genome Sequence of the Moderate Halophilic Marine Bacterium Marinobacter litoralis Sw-45.</title>
        <authorList>
            <person name="Musa H."/>
        </authorList>
    </citation>
    <scope>NUCLEOTIDE SEQUENCE [LARGE SCALE GENOMIC DNA]</scope>
    <source>
        <strain evidence="7 8">Sw-45</strain>
    </source>
</reference>
<evidence type="ECO:0000313" key="7">
    <source>
        <dbReference type="EMBL" id="RMJ06136.1"/>
    </source>
</evidence>
<evidence type="ECO:0000256" key="5">
    <source>
        <dbReference type="SAM" id="Phobius"/>
    </source>
</evidence>
<accession>A0A3M2RLB1</accession>
<keyword evidence="8" id="KW-1185">Reference proteome</keyword>
<dbReference type="Pfam" id="PF04932">
    <property type="entry name" value="Wzy_C"/>
    <property type="match status" value="1"/>
</dbReference>
<dbReference type="InterPro" id="IPR007016">
    <property type="entry name" value="O-antigen_ligase-rel_domated"/>
</dbReference>
<keyword evidence="3 5" id="KW-1133">Transmembrane helix</keyword>
<dbReference type="OrthoDB" id="5706645at2"/>
<evidence type="ECO:0000313" key="8">
    <source>
        <dbReference type="Proteomes" id="UP000265903"/>
    </source>
</evidence>